<dbReference type="EMBL" id="VDEP01000505">
    <property type="protein sequence ID" value="KAA1068671.1"/>
    <property type="molecule type" value="Genomic_DNA"/>
</dbReference>
<evidence type="ECO:0000313" key="5">
    <source>
        <dbReference type="Proteomes" id="UP000325313"/>
    </source>
</evidence>
<evidence type="ECO:0000313" key="3">
    <source>
        <dbReference type="EMBL" id="KAA1104257.1"/>
    </source>
</evidence>
<evidence type="ECO:0000256" key="1">
    <source>
        <dbReference type="SAM" id="MobiDB-lite"/>
    </source>
</evidence>
<dbReference type="EMBL" id="VSWC01000041">
    <property type="protein sequence ID" value="KAA1104257.1"/>
    <property type="molecule type" value="Genomic_DNA"/>
</dbReference>
<protein>
    <submittedName>
        <fullName evidence="2">Uncharacterized protein</fullName>
    </submittedName>
</protein>
<dbReference type="Proteomes" id="UP000324748">
    <property type="component" value="Unassembled WGS sequence"/>
</dbReference>
<gene>
    <name evidence="3" type="ORF">PGT21_016756</name>
    <name evidence="2" type="ORF">PGTUg99_035612</name>
</gene>
<feature type="compositionally biased region" description="Basic residues" evidence="1">
    <location>
        <begin position="93"/>
        <end position="102"/>
    </location>
</feature>
<evidence type="ECO:0000313" key="4">
    <source>
        <dbReference type="Proteomes" id="UP000324748"/>
    </source>
</evidence>
<feature type="region of interest" description="Disordered" evidence="1">
    <location>
        <begin position="86"/>
        <end position="119"/>
    </location>
</feature>
<evidence type="ECO:0000313" key="2">
    <source>
        <dbReference type="EMBL" id="KAA1068671.1"/>
    </source>
</evidence>
<dbReference type="OrthoDB" id="10360684at2759"/>
<accession>A0A5B0LW53</accession>
<reference evidence="4 5" key="1">
    <citation type="submission" date="2019-05" db="EMBL/GenBank/DDBJ databases">
        <title>Emergence of the Ug99 lineage of the wheat stem rust pathogen through somatic hybridization.</title>
        <authorList>
            <person name="Li F."/>
            <person name="Upadhyaya N.M."/>
            <person name="Sperschneider J."/>
            <person name="Matny O."/>
            <person name="Nguyen-Phuc H."/>
            <person name="Mago R."/>
            <person name="Raley C."/>
            <person name="Miller M.E."/>
            <person name="Silverstein K.A.T."/>
            <person name="Henningsen E."/>
            <person name="Hirsch C.D."/>
            <person name="Visser B."/>
            <person name="Pretorius Z.A."/>
            <person name="Steffenson B.J."/>
            <person name="Schwessinger B."/>
            <person name="Dodds P.N."/>
            <person name="Figueroa M."/>
        </authorList>
    </citation>
    <scope>NUCLEOTIDE SEQUENCE [LARGE SCALE GENOMIC DNA]</scope>
    <source>
        <strain evidence="3">21-0</strain>
        <strain evidence="2 5">Ug99</strain>
    </source>
</reference>
<comment type="caution">
    <text evidence="2">The sequence shown here is derived from an EMBL/GenBank/DDBJ whole genome shotgun (WGS) entry which is preliminary data.</text>
</comment>
<dbReference type="AlphaFoldDB" id="A0A5B0LW53"/>
<name>A0A5B0LW53_PUCGR</name>
<proteinExistence type="predicted"/>
<sequence length="119" mass="12900">MGNSINCQGHKGACAVVQPGLKTATCIDGQSESPLSISNTDLLARRKANNHQGYREACVVSLPINKDASLPPMSPLPTYSLDIVKKRQESRPQRPKPNKPKRAVSSSMVQAMSHRVPKP</sequence>
<dbReference type="Proteomes" id="UP000325313">
    <property type="component" value="Unassembled WGS sequence"/>
</dbReference>
<keyword evidence="4" id="KW-1185">Reference proteome</keyword>
<organism evidence="2 5">
    <name type="scientific">Puccinia graminis f. sp. tritici</name>
    <dbReference type="NCBI Taxonomy" id="56615"/>
    <lineage>
        <taxon>Eukaryota</taxon>
        <taxon>Fungi</taxon>
        <taxon>Dikarya</taxon>
        <taxon>Basidiomycota</taxon>
        <taxon>Pucciniomycotina</taxon>
        <taxon>Pucciniomycetes</taxon>
        <taxon>Pucciniales</taxon>
        <taxon>Pucciniaceae</taxon>
        <taxon>Puccinia</taxon>
    </lineage>
</organism>